<dbReference type="AlphaFoldDB" id="A0A448IJF5"/>
<dbReference type="GO" id="GO:0005576">
    <property type="term" value="C:extracellular region"/>
    <property type="evidence" value="ECO:0007669"/>
    <property type="project" value="UniProtKB-SubCell"/>
</dbReference>
<dbReference type="KEGG" id="mauu:NCTC10437_01532"/>
<reference evidence="3 4" key="1">
    <citation type="submission" date="2018-12" db="EMBL/GenBank/DDBJ databases">
        <authorList>
            <consortium name="Pathogen Informatics"/>
        </authorList>
    </citation>
    <scope>NUCLEOTIDE SEQUENCE [LARGE SCALE GENOMIC DNA]</scope>
    <source>
        <strain evidence="3 4">NCTC10437</strain>
    </source>
</reference>
<gene>
    <name evidence="3" type="ORF">NCTC10437_01532</name>
</gene>
<dbReference type="InterPro" id="IPR000801">
    <property type="entry name" value="Esterase-like"/>
</dbReference>
<evidence type="ECO:0000313" key="3">
    <source>
        <dbReference type="EMBL" id="VEG52591.1"/>
    </source>
</evidence>
<accession>A0A448IJF5</accession>
<keyword evidence="2" id="KW-0964">Secreted</keyword>
<dbReference type="Proteomes" id="UP000279306">
    <property type="component" value="Chromosome"/>
</dbReference>
<evidence type="ECO:0000256" key="1">
    <source>
        <dbReference type="ARBA" id="ARBA00004613"/>
    </source>
</evidence>
<evidence type="ECO:0000256" key="2">
    <source>
        <dbReference type="ARBA" id="ARBA00022525"/>
    </source>
</evidence>
<protein>
    <submittedName>
        <fullName evidence="3">Putative esterase</fullName>
    </submittedName>
</protein>
<dbReference type="Gene3D" id="3.40.50.1820">
    <property type="entry name" value="alpha/beta hydrolase"/>
    <property type="match status" value="1"/>
</dbReference>
<dbReference type="STRING" id="1791.GCA_001049355_00485"/>
<dbReference type="Pfam" id="PF00756">
    <property type="entry name" value="Esterase"/>
    <property type="match status" value="1"/>
</dbReference>
<comment type="subcellular location">
    <subcellularLocation>
        <location evidence="1">Secreted</location>
    </subcellularLocation>
</comment>
<proteinExistence type="predicted"/>
<dbReference type="EMBL" id="LR134356">
    <property type="protein sequence ID" value="VEG52591.1"/>
    <property type="molecule type" value="Genomic_DNA"/>
</dbReference>
<sequence>MDCISGKADPVEYLLVPSAAMGRDIAVAFQGGGPHAVVLVDAFNAAPEVSNWVTAGDAMATLAGRGISVIAPAGGAWSLYTDWEQDGSRQWETFLSTELPD</sequence>
<keyword evidence="4" id="KW-1185">Reference proteome</keyword>
<evidence type="ECO:0000313" key="4">
    <source>
        <dbReference type="Proteomes" id="UP000279306"/>
    </source>
</evidence>
<dbReference type="InterPro" id="IPR029058">
    <property type="entry name" value="AB_hydrolase_fold"/>
</dbReference>
<organism evidence="3 4">
    <name type="scientific">Mycolicibacterium aurum</name>
    <name type="common">Mycobacterium aurum</name>
    <dbReference type="NCBI Taxonomy" id="1791"/>
    <lineage>
        <taxon>Bacteria</taxon>
        <taxon>Bacillati</taxon>
        <taxon>Actinomycetota</taxon>
        <taxon>Actinomycetes</taxon>
        <taxon>Mycobacteriales</taxon>
        <taxon>Mycobacteriaceae</taxon>
        <taxon>Mycolicibacterium</taxon>
    </lineage>
</organism>
<name>A0A448IJF5_MYCAU</name>